<dbReference type="Proteomes" id="UP001454086">
    <property type="component" value="Unassembled WGS sequence"/>
</dbReference>
<evidence type="ECO:0000313" key="2">
    <source>
        <dbReference type="EMBL" id="MEQ2425903.1"/>
    </source>
</evidence>
<evidence type="ECO:0000313" key="3">
    <source>
        <dbReference type="Proteomes" id="UP001454086"/>
    </source>
</evidence>
<evidence type="ECO:0000256" key="1">
    <source>
        <dbReference type="SAM" id="MobiDB-lite"/>
    </source>
</evidence>
<sequence>MEQLSVEETASEEGAASEDKEGKERLQKGYDLPVEEGDWKEAEADCKMMMGLILDIYRQADKGEASNIVLNDETLLAMQEKVSETGFPVMTTIIYGNMENHEKADHFLKQCMEGKNGTQTIYEIRLDGGIRRIKYRYDGTDMYELSANAVWGMDGTSEISYVAYTRIKEWSYSDKGWFCYQLCVPEYPEVTETVDGSRLLRIKPMTEELREMSWKCVKGLAYQGNNLLCSNWDEEHMEELDYNGLYEYLYGMKYQERFEPEGDSDGIPKERFEELIMEYLPITAEQIQKYAVFNEENKTYAWERLGCLNHAPNFFGTSLPEVIDIKENDDGTLILTVDAVCEMMVCNDAVITHELVVRFAEDGSFRYLGNKILDNGIENIPEYQYRINGQQGT</sequence>
<dbReference type="RefSeq" id="WP_327395566.1">
    <property type="nucleotide sequence ID" value="NZ_JBBMFM010000045.1"/>
</dbReference>
<gene>
    <name evidence="2" type="ORF">WMQ36_13055</name>
</gene>
<dbReference type="InterPro" id="IPR045714">
    <property type="entry name" value="DUF6070"/>
</dbReference>
<feature type="compositionally biased region" description="Low complexity" evidence="1">
    <location>
        <begin position="1"/>
        <end position="14"/>
    </location>
</feature>
<comment type="caution">
    <text evidence="2">The sequence shown here is derived from an EMBL/GenBank/DDBJ whole genome shotgun (WGS) entry which is preliminary data.</text>
</comment>
<protein>
    <submittedName>
        <fullName evidence="2">DUF6070 family protein</fullName>
    </submittedName>
</protein>
<dbReference type="Pfam" id="PF19546">
    <property type="entry name" value="DUF6070"/>
    <property type="match status" value="1"/>
</dbReference>
<accession>A0ABV1D671</accession>
<name>A0ABV1D671_9FIRM</name>
<organism evidence="2 3">
    <name type="scientific">Enterocloster hominis</name>
    <name type="common">ex Hitch et al. 2024</name>
    <dbReference type="NCBI Taxonomy" id="1917870"/>
    <lineage>
        <taxon>Bacteria</taxon>
        <taxon>Bacillati</taxon>
        <taxon>Bacillota</taxon>
        <taxon>Clostridia</taxon>
        <taxon>Lachnospirales</taxon>
        <taxon>Lachnospiraceae</taxon>
        <taxon>Enterocloster</taxon>
    </lineage>
</organism>
<feature type="region of interest" description="Disordered" evidence="1">
    <location>
        <begin position="1"/>
        <end position="29"/>
    </location>
</feature>
<feature type="compositionally biased region" description="Basic and acidic residues" evidence="1">
    <location>
        <begin position="17"/>
        <end position="28"/>
    </location>
</feature>
<proteinExistence type="predicted"/>
<reference evidence="2 3" key="1">
    <citation type="submission" date="2024-03" db="EMBL/GenBank/DDBJ databases">
        <title>Human intestinal bacterial collection.</title>
        <authorList>
            <person name="Pauvert C."/>
            <person name="Hitch T.C.A."/>
            <person name="Clavel T."/>
        </authorList>
    </citation>
    <scope>NUCLEOTIDE SEQUENCE [LARGE SCALE GENOMIC DNA]</scope>
    <source>
        <strain evidence="2 3">CLA-SR-H021</strain>
    </source>
</reference>
<dbReference type="EMBL" id="JBBMFM010000045">
    <property type="protein sequence ID" value="MEQ2425903.1"/>
    <property type="molecule type" value="Genomic_DNA"/>
</dbReference>
<keyword evidence="3" id="KW-1185">Reference proteome</keyword>